<gene>
    <name evidence="2" type="ORF">AVDCRST_MAG50-356</name>
</gene>
<dbReference type="AlphaFoldDB" id="A0A6J4H6A0"/>
<organism evidence="2">
    <name type="scientific">uncultured Acidimicrobiales bacterium</name>
    <dbReference type="NCBI Taxonomy" id="310071"/>
    <lineage>
        <taxon>Bacteria</taxon>
        <taxon>Bacillati</taxon>
        <taxon>Actinomycetota</taxon>
        <taxon>Acidimicrobiia</taxon>
        <taxon>Acidimicrobiales</taxon>
        <taxon>environmental samples</taxon>
    </lineage>
</organism>
<protein>
    <recommendedName>
        <fullName evidence="3">Sensor domain-containing protein</fullName>
    </recommendedName>
</protein>
<feature type="transmembrane region" description="Helical" evidence="1">
    <location>
        <begin position="26"/>
        <end position="49"/>
    </location>
</feature>
<evidence type="ECO:0008006" key="3">
    <source>
        <dbReference type="Google" id="ProtNLM"/>
    </source>
</evidence>
<evidence type="ECO:0000313" key="2">
    <source>
        <dbReference type="EMBL" id="CAA9214214.1"/>
    </source>
</evidence>
<proteinExistence type="predicted"/>
<dbReference type="EMBL" id="CADCTF010000013">
    <property type="protein sequence ID" value="CAA9214214.1"/>
    <property type="molecule type" value="Genomic_DNA"/>
</dbReference>
<keyword evidence="1" id="KW-0472">Membrane</keyword>
<keyword evidence="1" id="KW-0812">Transmembrane</keyword>
<name>A0A6J4H6A0_9ACTN</name>
<feature type="transmembrane region" description="Helical" evidence="1">
    <location>
        <begin position="61"/>
        <end position="85"/>
    </location>
</feature>
<reference evidence="2" key="1">
    <citation type="submission" date="2020-02" db="EMBL/GenBank/DDBJ databases">
        <authorList>
            <person name="Meier V. D."/>
        </authorList>
    </citation>
    <scope>NUCLEOTIDE SEQUENCE</scope>
    <source>
        <strain evidence="2">AVDCRST_MAG50</strain>
    </source>
</reference>
<evidence type="ECO:0000256" key="1">
    <source>
        <dbReference type="SAM" id="Phobius"/>
    </source>
</evidence>
<keyword evidence="1" id="KW-1133">Transmembrane helix</keyword>
<accession>A0A6J4H6A0</accession>
<feature type="transmembrane region" description="Helical" evidence="1">
    <location>
        <begin position="147"/>
        <end position="176"/>
    </location>
</feature>
<sequence length="177" mass="18669">MGAVPQSPGPDGVARLLGRARMPARFLMVVATVAALAGGVGGLLLWAVLSAPRLFDWFEGTLTSVISLVLLLLPAGWLVFVRFTLAELVELPTKLGEVARRRGGQLRRVPRPPEGPGGAARSVYRAARDYAEVTGGWGLVAQLATPWFWALTVAALIVALILAALAPIIALGRLLFG</sequence>